<gene>
    <name evidence="2" type="ORF">EJ913_06580</name>
</gene>
<reference evidence="2 3" key="1">
    <citation type="submission" date="2018-12" db="EMBL/GenBank/DDBJ databases">
        <authorList>
            <person name="Yang Y."/>
        </authorList>
    </citation>
    <scope>NUCLEOTIDE SEQUENCE [LARGE SCALE GENOMIC DNA]</scope>
    <source>
        <strain evidence="2 3">GSF71</strain>
    </source>
</reference>
<protein>
    <submittedName>
        <fullName evidence="2">GAF domain-containing protein</fullName>
    </submittedName>
</protein>
<sequence>MDKTRAAVFGLRVGHATTGDVWKAACEDIVEDLGVFRASVWIFEDGQDLLVCRTIFDARERTHSSGQTLARADHPDYFRAITNNARLVVPDALNHPATKGFADGYFKQAGVRSLLDVILMHDTAPFGVLCCEQSGTMREWSAADMAYLQSLAMLLGTMLPASETSP</sequence>
<dbReference type="Proteomes" id="UP000280346">
    <property type="component" value="Unassembled WGS sequence"/>
</dbReference>
<evidence type="ECO:0000313" key="2">
    <source>
        <dbReference type="EMBL" id="RUQ74030.1"/>
    </source>
</evidence>
<feature type="domain" description="GAF" evidence="1">
    <location>
        <begin position="22"/>
        <end position="157"/>
    </location>
</feature>
<keyword evidence="3" id="KW-1185">Reference proteome</keyword>
<accession>A0A433JBR3</accession>
<evidence type="ECO:0000259" key="1">
    <source>
        <dbReference type="Pfam" id="PF01590"/>
    </source>
</evidence>
<evidence type="ECO:0000313" key="3">
    <source>
        <dbReference type="Proteomes" id="UP000280346"/>
    </source>
</evidence>
<dbReference type="InterPro" id="IPR029016">
    <property type="entry name" value="GAF-like_dom_sf"/>
</dbReference>
<proteinExistence type="predicted"/>
<name>A0A433JBR3_9PROT</name>
<dbReference type="OrthoDB" id="194044at2"/>
<organism evidence="2 3">
    <name type="scientific">Azospirillum doebereinerae</name>
    <dbReference type="NCBI Taxonomy" id="92933"/>
    <lineage>
        <taxon>Bacteria</taxon>
        <taxon>Pseudomonadati</taxon>
        <taxon>Pseudomonadota</taxon>
        <taxon>Alphaproteobacteria</taxon>
        <taxon>Rhodospirillales</taxon>
        <taxon>Azospirillaceae</taxon>
        <taxon>Azospirillum</taxon>
    </lineage>
</organism>
<dbReference type="InterPro" id="IPR003018">
    <property type="entry name" value="GAF"/>
</dbReference>
<dbReference type="EMBL" id="RZIJ01000004">
    <property type="protein sequence ID" value="RUQ74030.1"/>
    <property type="molecule type" value="Genomic_DNA"/>
</dbReference>
<dbReference type="AlphaFoldDB" id="A0A433JBR3"/>
<dbReference type="Pfam" id="PF01590">
    <property type="entry name" value="GAF"/>
    <property type="match status" value="1"/>
</dbReference>
<dbReference type="SUPFAM" id="SSF55781">
    <property type="entry name" value="GAF domain-like"/>
    <property type="match status" value="1"/>
</dbReference>
<dbReference type="RefSeq" id="WP_126996034.1">
    <property type="nucleotide sequence ID" value="NZ_CP173190.1"/>
</dbReference>
<dbReference type="Gene3D" id="3.30.450.40">
    <property type="match status" value="1"/>
</dbReference>
<comment type="caution">
    <text evidence="2">The sequence shown here is derived from an EMBL/GenBank/DDBJ whole genome shotgun (WGS) entry which is preliminary data.</text>
</comment>